<comment type="caution">
    <text evidence="1">The sequence shown here is derived from an EMBL/GenBank/DDBJ whole genome shotgun (WGS) entry which is preliminary data.</text>
</comment>
<dbReference type="EMBL" id="MEVC01000006">
    <property type="protein sequence ID" value="OGC55971.1"/>
    <property type="molecule type" value="Genomic_DNA"/>
</dbReference>
<protein>
    <submittedName>
        <fullName evidence="1">Uncharacterized protein</fullName>
    </submittedName>
</protein>
<organism evidence="1 2">
    <name type="scientific">candidate division WWE3 bacterium RIFCSPHIGHO2_01_FULL_48_15</name>
    <dbReference type="NCBI Taxonomy" id="1802619"/>
    <lineage>
        <taxon>Bacteria</taxon>
        <taxon>Katanobacteria</taxon>
    </lineage>
</organism>
<reference evidence="1 2" key="1">
    <citation type="journal article" date="2016" name="Nat. Commun.">
        <title>Thousands of microbial genomes shed light on interconnected biogeochemical processes in an aquifer system.</title>
        <authorList>
            <person name="Anantharaman K."/>
            <person name="Brown C.T."/>
            <person name="Hug L.A."/>
            <person name="Sharon I."/>
            <person name="Castelle C.J."/>
            <person name="Probst A.J."/>
            <person name="Thomas B.C."/>
            <person name="Singh A."/>
            <person name="Wilkins M.J."/>
            <person name="Karaoz U."/>
            <person name="Brodie E.L."/>
            <person name="Williams K.H."/>
            <person name="Hubbard S.S."/>
            <person name="Banfield J.F."/>
        </authorList>
    </citation>
    <scope>NUCLEOTIDE SEQUENCE [LARGE SCALE GENOMIC DNA]</scope>
</reference>
<dbReference type="AlphaFoldDB" id="A0A1F4VFC5"/>
<gene>
    <name evidence="1" type="ORF">A2797_01210</name>
</gene>
<evidence type="ECO:0000313" key="2">
    <source>
        <dbReference type="Proteomes" id="UP000179005"/>
    </source>
</evidence>
<accession>A0A1F4VFC5</accession>
<name>A0A1F4VFC5_UNCKA</name>
<evidence type="ECO:0000313" key="1">
    <source>
        <dbReference type="EMBL" id="OGC55971.1"/>
    </source>
</evidence>
<dbReference type="Proteomes" id="UP000179005">
    <property type="component" value="Unassembled WGS sequence"/>
</dbReference>
<proteinExistence type="predicted"/>
<sequence>MPLPGEVWSINALEGHCLLVALERHRGSFEIGPGSSIDLVLQGCEAANRTSLTPTDGDRWLFEQLIGRESPYLACFEPFDLLPCGHYAGTHEEALQAWGKREIELPKHFASSRDALAQLPLEERLSGETRLTRKDAEKEIERELERLRESLEADDPKILRELVEIAAPGVVVGKQTVEALKRGHRATLEDARRQLWALLEKRII</sequence>